<evidence type="ECO:0000313" key="3">
    <source>
        <dbReference type="Proteomes" id="UP000233551"/>
    </source>
</evidence>
<feature type="compositionally biased region" description="Polar residues" evidence="1">
    <location>
        <begin position="181"/>
        <end position="193"/>
    </location>
</feature>
<gene>
    <name evidence="2" type="ORF">CRG98_015145</name>
</gene>
<evidence type="ECO:0000313" key="2">
    <source>
        <dbReference type="EMBL" id="PKI64471.1"/>
    </source>
</evidence>
<feature type="region of interest" description="Disordered" evidence="1">
    <location>
        <begin position="181"/>
        <end position="200"/>
    </location>
</feature>
<name>A0A2I0K7E2_PUNGR</name>
<dbReference type="Proteomes" id="UP000233551">
    <property type="component" value="Unassembled WGS sequence"/>
</dbReference>
<feature type="region of interest" description="Disordered" evidence="1">
    <location>
        <begin position="1"/>
        <end position="50"/>
    </location>
</feature>
<evidence type="ECO:0000256" key="1">
    <source>
        <dbReference type="SAM" id="MobiDB-lite"/>
    </source>
</evidence>
<dbReference type="AlphaFoldDB" id="A0A2I0K7E2"/>
<sequence>MCQARNGTVSKKTELDRGPNSDIVGLHRGGEGADAATDVDAEPEGGAEGFGNLEELGDGEVELRGVGGEAGRVVAEAKEDEAAKCGGLTVGGADVRGPGEDGDVLGLYRGGEGASAAADVDVEPEWVGVVVAGGGDQGELRRMSVSERTGRRQSGRAGRGGGDLAAGQRLRMRRKRIWRSPSTDAVWSSNAPTSDFRCVH</sequence>
<dbReference type="EMBL" id="PGOL01000817">
    <property type="protein sequence ID" value="PKI64471.1"/>
    <property type="molecule type" value="Genomic_DNA"/>
</dbReference>
<feature type="compositionally biased region" description="Polar residues" evidence="1">
    <location>
        <begin position="1"/>
        <end position="10"/>
    </location>
</feature>
<feature type="region of interest" description="Disordered" evidence="1">
    <location>
        <begin position="143"/>
        <end position="175"/>
    </location>
</feature>
<comment type="caution">
    <text evidence="2">The sequence shown here is derived from an EMBL/GenBank/DDBJ whole genome shotgun (WGS) entry which is preliminary data.</text>
</comment>
<organism evidence="2 3">
    <name type="scientific">Punica granatum</name>
    <name type="common">Pomegranate</name>
    <dbReference type="NCBI Taxonomy" id="22663"/>
    <lineage>
        <taxon>Eukaryota</taxon>
        <taxon>Viridiplantae</taxon>
        <taxon>Streptophyta</taxon>
        <taxon>Embryophyta</taxon>
        <taxon>Tracheophyta</taxon>
        <taxon>Spermatophyta</taxon>
        <taxon>Magnoliopsida</taxon>
        <taxon>eudicotyledons</taxon>
        <taxon>Gunneridae</taxon>
        <taxon>Pentapetalae</taxon>
        <taxon>rosids</taxon>
        <taxon>malvids</taxon>
        <taxon>Myrtales</taxon>
        <taxon>Lythraceae</taxon>
        <taxon>Punica</taxon>
    </lineage>
</organism>
<accession>A0A2I0K7E2</accession>
<proteinExistence type="predicted"/>
<protein>
    <submittedName>
        <fullName evidence="2">Uncharacterized protein</fullName>
    </submittedName>
</protein>
<reference evidence="2 3" key="1">
    <citation type="submission" date="2017-11" db="EMBL/GenBank/DDBJ databases">
        <title>De-novo sequencing of pomegranate (Punica granatum L.) genome.</title>
        <authorList>
            <person name="Akparov Z."/>
            <person name="Amiraslanov A."/>
            <person name="Hajiyeva S."/>
            <person name="Abbasov M."/>
            <person name="Kaur K."/>
            <person name="Hamwieh A."/>
            <person name="Solovyev V."/>
            <person name="Salamov A."/>
            <person name="Braich B."/>
            <person name="Kosarev P."/>
            <person name="Mahmoud A."/>
            <person name="Hajiyev E."/>
            <person name="Babayeva S."/>
            <person name="Izzatullayeva V."/>
            <person name="Mammadov A."/>
            <person name="Mammadov A."/>
            <person name="Sharifova S."/>
            <person name="Ojaghi J."/>
            <person name="Eynullazada K."/>
            <person name="Bayramov B."/>
            <person name="Abdulazimova A."/>
            <person name="Shahmuradov I."/>
        </authorList>
    </citation>
    <scope>NUCLEOTIDE SEQUENCE [LARGE SCALE GENOMIC DNA]</scope>
    <source>
        <strain evidence="3">cv. AG2017</strain>
        <tissue evidence="2">Leaf</tissue>
    </source>
</reference>
<keyword evidence="3" id="KW-1185">Reference proteome</keyword>